<protein>
    <submittedName>
        <fullName evidence="1">Uncharacterized protein</fullName>
    </submittedName>
</protein>
<proteinExistence type="predicted"/>
<gene>
    <name evidence="1" type="ORF">E5991_09060</name>
</gene>
<evidence type="ECO:0000313" key="2">
    <source>
        <dbReference type="Proteomes" id="UP000306798"/>
    </source>
</evidence>
<dbReference type="EMBL" id="SSTF01000036">
    <property type="protein sequence ID" value="THG24095.1"/>
    <property type="molecule type" value="Genomic_DNA"/>
</dbReference>
<name>A0A4S4F5R0_9BIFI</name>
<organism evidence="1 2">
    <name type="scientific">Bifidobacterium pseudolongum</name>
    <dbReference type="NCBI Taxonomy" id="1694"/>
    <lineage>
        <taxon>Bacteria</taxon>
        <taxon>Bacillati</taxon>
        <taxon>Actinomycetota</taxon>
        <taxon>Actinomycetes</taxon>
        <taxon>Bifidobacteriales</taxon>
        <taxon>Bifidobacteriaceae</taxon>
        <taxon>Bifidobacterium</taxon>
    </lineage>
</organism>
<accession>A0A4S4F5R0</accession>
<reference evidence="1 2" key="1">
    <citation type="submission" date="2019-04" db="EMBL/GenBank/DDBJ databases">
        <title>Microbes associate with the intestines of laboratory mice.</title>
        <authorList>
            <person name="Navarre W."/>
            <person name="Wong E."/>
            <person name="Huang K.C."/>
            <person name="Tropini C."/>
            <person name="Ng K."/>
            <person name="Yu B."/>
        </authorList>
    </citation>
    <scope>NUCLEOTIDE SEQUENCE [LARGE SCALE GENOMIC DNA]</scope>
    <source>
        <strain evidence="1 2">NM87_A27A</strain>
    </source>
</reference>
<sequence>MRYTHRIGFLIDTTLWERMDGTCRRLHASKAHFLRCCLMPTSVDEISDADVFGTERRVPHTDGPALNSRARRQMMLTLDDDAYELAWRMADRLGISLMQLLRTRIDGLLDELERRPTATLPNETTLVARGRTLLDTIRANRRDMHT</sequence>
<evidence type="ECO:0000313" key="1">
    <source>
        <dbReference type="EMBL" id="THG24095.1"/>
    </source>
</evidence>
<dbReference type="Proteomes" id="UP000306798">
    <property type="component" value="Unassembled WGS sequence"/>
</dbReference>
<comment type="caution">
    <text evidence="1">The sequence shown here is derived from an EMBL/GenBank/DDBJ whole genome shotgun (WGS) entry which is preliminary data.</text>
</comment>
<dbReference type="AlphaFoldDB" id="A0A4S4F5R0"/>
<dbReference type="RefSeq" id="WP_136511739.1">
    <property type="nucleotide sequence ID" value="NZ_CP071805.1"/>
</dbReference>